<dbReference type="EMBL" id="LKBH01000204">
    <property type="protein sequence ID" value="KQB34879.1"/>
    <property type="molecule type" value="Genomic_DNA"/>
</dbReference>
<dbReference type="GO" id="GO:0009307">
    <property type="term" value="P:DNA restriction-modification system"/>
    <property type="evidence" value="ECO:0007669"/>
    <property type="project" value="UniProtKB-KW"/>
</dbReference>
<dbReference type="EC" id="2.1.1.72" evidence="1"/>
<keyword evidence="3" id="KW-0808">Transferase</keyword>
<dbReference type="Gene3D" id="3.40.50.150">
    <property type="entry name" value="Vaccinia Virus protein VP39"/>
    <property type="match status" value="1"/>
</dbReference>
<dbReference type="PRINTS" id="PR00507">
    <property type="entry name" value="N12N6MTFRASE"/>
</dbReference>
<keyword evidence="2" id="KW-0489">Methyltransferase</keyword>
<dbReference type="SUPFAM" id="SSF53335">
    <property type="entry name" value="S-adenosyl-L-methionine-dependent methyltransferases"/>
    <property type="match status" value="1"/>
</dbReference>
<evidence type="ECO:0000256" key="6">
    <source>
        <dbReference type="ARBA" id="ARBA00047942"/>
    </source>
</evidence>
<dbReference type="GO" id="GO:0003677">
    <property type="term" value="F:DNA binding"/>
    <property type="evidence" value="ECO:0007669"/>
    <property type="project" value="UniProtKB-KW"/>
</dbReference>
<comment type="catalytic activity">
    <reaction evidence="6">
        <text>a 2'-deoxyadenosine in DNA + S-adenosyl-L-methionine = an N(6)-methyl-2'-deoxyadenosine in DNA + S-adenosyl-L-homocysteine + H(+)</text>
        <dbReference type="Rhea" id="RHEA:15197"/>
        <dbReference type="Rhea" id="RHEA-COMP:12418"/>
        <dbReference type="Rhea" id="RHEA-COMP:12419"/>
        <dbReference type="ChEBI" id="CHEBI:15378"/>
        <dbReference type="ChEBI" id="CHEBI:57856"/>
        <dbReference type="ChEBI" id="CHEBI:59789"/>
        <dbReference type="ChEBI" id="CHEBI:90615"/>
        <dbReference type="ChEBI" id="CHEBI:90616"/>
        <dbReference type="EC" id="2.1.1.72"/>
    </reaction>
</comment>
<feature type="coiled-coil region" evidence="7">
    <location>
        <begin position="964"/>
        <end position="1007"/>
    </location>
</feature>
<dbReference type="InterPro" id="IPR046816">
    <property type="entry name" value="MmeI_Mtase"/>
</dbReference>
<dbReference type="InParanoid" id="A0A0Q0XJ45"/>
<keyword evidence="4" id="KW-0680">Restriction system</keyword>
<protein>
    <recommendedName>
        <fullName evidence="1">site-specific DNA-methyltransferase (adenine-specific)</fullName>
        <ecNumber evidence="1">2.1.1.72</ecNumber>
    </recommendedName>
</protein>
<dbReference type="Pfam" id="PF20473">
    <property type="entry name" value="MmeI_Mtase"/>
    <property type="match status" value="1"/>
</dbReference>
<dbReference type="PANTHER" id="PTHR33841">
    <property type="entry name" value="DNA METHYLTRANSFERASE YEEA-RELATED"/>
    <property type="match status" value="1"/>
</dbReference>
<evidence type="ECO:0000256" key="4">
    <source>
        <dbReference type="ARBA" id="ARBA00022747"/>
    </source>
</evidence>
<proteinExistence type="predicted"/>
<evidence type="ECO:0000256" key="1">
    <source>
        <dbReference type="ARBA" id="ARBA00011900"/>
    </source>
</evidence>
<evidence type="ECO:0000313" key="10">
    <source>
        <dbReference type="Proteomes" id="UP000050301"/>
    </source>
</evidence>
<dbReference type="InterPro" id="IPR002052">
    <property type="entry name" value="DNA_methylase_N6_adenine_CS"/>
</dbReference>
<dbReference type="InterPro" id="IPR029063">
    <property type="entry name" value="SAM-dependent_MTases_sf"/>
</dbReference>
<accession>A0A0Q0XJ45</accession>
<organism evidence="9 10">
    <name type="scientific">Acidiplasma cupricumulans</name>
    <dbReference type="NCBI Taxonomy" id="312540"/>
    <lineage>
        <taxon>Archaea</taxon>
        <taxon>Methanobacteriati</taxon>
        <taxon>Thermoplasmatota</taxon>
        <taxon>Thermoplasmata</taxon>
        <taxon>Thermoplasmatales</taxon>
        <taxon>Ferroplasmaceae</taxon>
        <taxon>Acidiplasma</taxon>
    </lineage>
</organism>
<evidence type="ECO:0000259" key="8">
    <source>
        <dbReference type="Pfam" id="PF20473"/>
    </source>
</evidence>
<gene>
    <name evidence="9" type="ORF">AOG55_08810</name>
</gene>
<dbReference type="AlphaFoldDB" id="A0A0Q0XJ45"/>
<keyword evidence="10" id="KW-1185">Reference proteome</keyword>
<dbReference type="RefSeq" id="WP_055041042.1">
    <property type="nucleotide sequence ID" value="NZ_LKBH01000204.1"/>
</dbReference>
<keyword evidence="5" id="KW-0238">DNA-binding</keyword>
<dbReference type="Proteomes" id="UP000050301">
    <property type="component" value="Unassembled WGS sequence"/>
</dbReference>
<sequence length="1011" mass="118617">MINQLEYIYPDNFESNIKEYLKILPTKKGELNKRAYMVSKLMVNIMGIKPEFIGFEENRNDVYYAGILIETKDEINKSTREKALEELKRYKNTREENGYTVSKLIVTDGNIFEVYNTNEQKEYDFILNHEIKDQNDDYTLNNLYTRLYLLFNPKGIKLNPKIDIIIPRLLDLQNEILKNIQNNKINIDNLEYAIKFDEWKNYVAKVLGNNNEISLEFYLRHVIIYYYSLFIVGKVLGENNTENILNGSAFEAKGIMNFVEPDNFFDIFVDKNNKFFLYINEEIDLYDFSNINDDIFRVLYESVISPSERHNLGEFYTPEWLAKILVDDLVEKDNVILDPACGSGTFLKLSIERKKNLGSNNNIPDQVIGFDINPLAVVFSKANYILSLGKDYLKQKLDLIIPVFLADSLMTYYKRSSLNADIQSVTIDFNPIANIKAEFDYSYVDEGNEPIIQLNKYIEDMKIFVYNNLKTVSINVPKKFNYNSDLIKKLIQLVNNKKDGIWFYVLKNIYTPYYFRNKIDVVLGNPPWLTYRETSYERQHDLDSIYDEYNMKHGSQNKANVDYAGFFIARSSEYLKRKNKKITGKIGFVITRSIMNASQYNGLRTKAWVNSTNISNLIDIDNSINPFRKPSCIIVFDFNLKKCKYINGSLIKNSANKKIDVFSNNIDYDIINKKYYINASENESAISDKPMNFGKNSIYKSIFKRGATIFPRPYFFVDILKEEEYAYLIKTMDKYNPLTADKRHKKGNYSFVWNNFYALKDLIYNIILGESIENFGIHLHDKAVLPVMDYTFIIDENKDTIPYTYSIKNNIYETKNMNTIQNNLLKNYIEKLNEIEEDWEKNRGNKFTTAKNDANSMSFIDWLNYGNKLLSQHKYNYMVVYNTSGTRIRSAVVENKNILVDYTAFYAYFDDKNEAYYICGILNSDYLINQLKNSGILSERHIVKKPFQIGIPKYDKNNDIHNNITLLSMELHKLKDKIDNESNKEEIENLNKEFKDKYNELNAYVEKCLNN</sequence>
<evidence type="ECO:0000256" key="5">
    <source>
        <dbReference type="ARBA" id="ARBA00023125"/>
    </source>
</evidence>
<dbReference type="InterPro" id="IPR050953">
    <property type="entry name" value="N4_N6_ade-DNA_methylase"/>
</dbReference>
<evidence type="ECO:0000256" key="7">
    <source>
        <dbReference type="SAM" id="Coils"/>
    </source>
</evidence>
<name>A0A0Q0XJ45_9ARCH</name>
<feature type="domain" description="MmeI-like DNA-methyltransferase" evidence="8">
    <location>
        <begin position="521"/>
        <end position="606"/>
    </location>
</feature>
<comment type="caution">
    <text evidence="9">The sequence shown here is derived from an EMBL/GenBank/DDBJ whole genome shotgun (WGS) entry which is preliminary data.</text>
</comment>
<dbReference type="PANTHER" id="PTHR33841:SF6">
    <property type="entry name" value="TYPE II METHYLTRANSFERASE M.HINDII"/>
    <property type="match status" value="1"/>
</dbReference>
<evidence type="ECO:0000313" key="9">
    <source>
        <dbReference type="EMBL" id="KQB34879.1"/>
    </source>
</evidence>
<dbReference type="GO" id="GO:0032259">
    <property type="term" value="P:methylation"/>
    <property type="evidence" value="ECO:0007669"/>
    <property type="project" value="UniProtKB-KW"/>
</dbReference>
<dbReference type="GO" id="GO:0009007">
    <property type="term" value="F:site-specific DNA-methyltransferase (adenine-specific) activity"/>
    <property type="evidence" value="ECO:0007669"/>
    <property type="project" value="UniProtKB-EC"/>
</dbReference>
<evidence type="ECO:0000256" key="2">
    <source>
        <dbReference type="ARBA" id="ARBA00022603"/>
    </source>
</evidence>
<evidence type="ECO:0000256" key="3">
    <source>
        <dbReference type="ARBA" id="ARBA00022679"/>
    </source>
</evidence>
<keyword evidence="7" id="KW-0175">Coiled coil</keyword>
<reference evidence="9 10" key="1">
    <citation type="submission" date="2015-09" db="EMBL/GenBank/DDBJ databases">
        <title>Heavy metals and arsenic resistance mechanisms in polyextremophilic archaea of the family Ferroplasmaceae.</title>
        <authorList>
            <person name="Bulaev A.G."/>
            <person name="Kanygina A.V."/>
        </authorList>
    </citation>
    <scope>NUCLEOTIDE SEQUENCE [LARGE SCALE GENOMIC DNA]</scope>
    <source>
        <strain evidence="9 10">BH2</strain>
    </source>
</reference>
<dbReference type="PROSITE" id="PS00092">
    <property type="entry name" value="N6_MTASE"/>
    <property type="match status" value="1"/>
</dbReference>